<evidence type="ECO:0000256" key="1">
    <source>
        <dbReference type="SAM" id="MobiDB-lite"/>
    </source>
</evidence>
<dbReference type="Gene3D" id="3.20.20.190">
    <property type="entry name" value="Phosphatidylinositol (PI) phosphodiesterase"/>
    <property type="match status" value="1"/>
</dbReference>
<reference evidence="2 3" key="1">
    <citation type="submission" date="2024-01" db="EMBL/GenBank/DDBJ databases">
        <authorList>
            <person name="Alioto T."/>
            <person name="Alioto T."/>
            <person name="Gomez Garrido J."/>
        </authorList>
    </citation>
    <scope>NUCLEOTIDE SEQUENCE [LARGE SCALE GENOMIC DNA]</scope>
</reference>
<dbReference type="AlphaFoldDB" id="A0AAV1PBM9"/>
<keyword evidence="3" id="KW-1185">Reference proteome</keyword>
<dbReference type="GO" id="GO:0006644">
    <property type="term" value="P:phospholipid metabolic process"/>
    <property type="evidence" value="ECO:0007669"/>
    <property type="project" value="TreeGrafter"/>
</dbReference>
<comment type="caution">
    <text evidence="2">The sequence shown here is derived from an EMBL/GenBank/DDBJ whole genome shotgun (WGS) entry which is preliminary data.</text>
</comment>
<dbReference type="PANTHER" id="PTHR46320:SF1">
    <property type="entry name" value="GLYCEROPHOSPHODIESTER PHOSPHODIESTERASE 1"/>
    <property type="match status" value="1"/>
</dbReference>
<accession>A0AAV1PBM9</accession>
<dbReference type="GO" id="GO:0070291">
    <property type="term" value="P:N-acylethanolamine metabolic process"/>
    <property type="evidence" value="ECO:0007669"/>
    <property type="project" value="TreeGrafter"/>
</dbReference>
<dbReference type="SUPFAM" id="SSF51695">
    <property type="entry name" value="PLC-like phosphodiesterases"/>
    <property type="match status" value="1"/>
</dbReference>
<protein>
    <submittedName>
        <fullName evidence="2">Glycerophosphodiester phosphodiesterase 1</fullName>
    </submittedName>
</protein>
<feature type="region of interest" description="Disordered" evidence="1">
    <location>
        <begin position="108"/>
        <end position="127"/>
    </location>
</feature>
<evidence type="ECO:0000313" key="2">
    <source>
        <dbReference type="EMBL" id="CAK6968399.1"/>
    </source>
</evidence>
<gene>
    <name evidence="2" type="ORF">FSCOSCO3_A003871</name>
</gene>
<proteinExistence type="predicted"/>
<feature type="compositionally biased region" description="Acidic residues" evidence="1">
    <location>
        <begin position="112"/>
        <end position="125"/>
    </location>
</feature>
<feature type="region of interest" description="Disordered" evidence="1">
    <location>
        <begin position="1"/>
        <end position="40"/>
    </location>
</feature>
<dbReference type="EMBL" id="CAWUFR010000118">
    <property type="protein sequence ID" value="CAK6968399.1"/>
    <property type="molecule type" value="Genomic_DNA"/>
</dbReference>
<dbReference type="Proteomes" id="UP001314229">
    <property type="component" value="Unassembled WGS sequence"/>
</dbReference>
<evidence type="ECO:0000313" key="3">
    <source>
        <dbReference type="Proteomes" id="UP001314229"/>
    </source>
</evidence>
<name>A0AAV1PBM9_SCOSC</name>
<sequence length="242" mass="27806">MNTRAGKKGEQEDPDQEACSSVDPGAWTQPCPGTEAEGAAKGTLKELAGLVKSLIQSQAVRDQEMEKESSRQERRWKCVQHQFSQIQQQVNIMRDDHGQECDIQYQGQPQEETGDDDDEDDDDPGEAISQMSQALTHRPWSLSRFGDGAPRFSSLWKHHWMTLMDMVLDWAHHHVLWKLCGTSAFLIQKNFVSPDYVQYWAQRGVEVVAWTVNTKVEKEYYQELLQVNYITDSLVEDCDPHY</sequence>
<dbReference type="GO" id="GO:0008889">
    <property type="term" value="F:glycerophosphodiester phosphodiesterase activity"/>
    <property type="evidence" value="ECO:0007669"/>
    <property type="project" value="TreeGrafter"/>
</dbReference>
<dbReference type="InterPro" id="IPR017946">
    <property type="entry name" value="PLC-like_Pdiesterase_TIM-brl"/>
</dbReference>
<dbReference type="GO" id="GO:0005886">
    <property type="term" value="C:plasma membrane"/>
    <property type="evidence" value="ECO:0007669"/>
    <property type="project" value="TreeGrafter"/>
</dbReference>
<organism evidence="2 3">
    <name type="scientific">Scomber scombrus</name>
    <name type="common">Atlantic mackerel</name>
    <name type="synonym">Scomber vernalis</name>
    <dbReference type="NCBI Taxonomy" id="13677"/>
    <lineage>
        <taxon>Eukaryota</taxon>
        <taxon>Metazoa</taxon>
        <taxon>Chordata</taxon>
        <taxon>Craniata</taxon>
        <taxon>Vertebrata</taxon>
        <taxon>Euteleostomi</taxon>
        <taxon>Actinopterygii</taxon>
        <taxon>Neopterygii</taxon>
        <taxon>Teleostei</taxon>
        <taxon>Neoteleostei</taxon>
        <taxon>Acanthomorphata</taxon>
        <taxon>Pelagiaria</taxon>
        <taxon>Scombriformes</taxon>
        <taxon>Scombridae</taxon>
        <taxon>Scomber</taxon>
    </lineage>
</organism>
<dbReference type="PANTHER" id="PTHR46320">
    <property type="entry name" value="GLYCEROPHOSPHODIESTER PHOSPHODIESTERASE 1"/>
    <property type="match status" value="1"/>
</dbReference>
<dbReference type="GO" id="GO:0006580">
    <property type="term" value="P:ethanolamine metabolic process"/>
    <property type="evidence" value="ECO:0007669"/>
    <property type="project" value="TreeGrafter"/>
</dbReference>